<dbReference type="PANTHER" id="PTHR47685">
    <property type="entry name" value="MAGNESIUM TRANSPORT PROTEIN CORA"/>
    <property type="match status" value="1"/>
</dbReference>
<dbReference type="Pfam" id="PF01544">
    <property type="entry name" value="CorA"/>
    <property type="match status" value="1"/>
</dbReference>
<dbReference type="InterPro" id="IPR002523">
    <property type="entry name" value="MgTranspt_CorA/ZnTranspt_ZntB"/>
</dbReference>
<gene>
    <name evidence="7" type="ORF">ACFPOC_16470</name>
</gene>
<evidence type="ECO:0000313" key="7">
    <source>
        <dbReference type="EMBL" id="MFC5568007.1"/>
    </source>
</evidence>
<dbReference type="RefSeq" id="WP_209842902.1">
    <property type="nucleotide sequence ID" value="NZ_JAGGJP010000020.1"/>
</dbReference>
<dbReference type="PANTHER" id="PTHR47685:SF1">
    <property type="entry name" value="MAGNESIUM TRANSPORT PROTEIN CORA"/>
    <property type="match status" value="1"/>
</dbReference>
<evidence type="ECO:0000313" key="8">
    <source>
        <dbReference type="Proteomes" id="UP001596056"/>
    </source>
</evidence>
<evidence type="ECO:0000256" key="1">
    <source>
        <dbReference type="ARBA" id="ARBA00004141"/>
    </source>
</evidence>
<accession>A0ABW0SGA2</accession>
<feature type="transmembrane region" description="Helical" evidence="6">
    <location>
        <begin position="261"/>
        <end position="283"/>
    </location>
</feature>
<reference evidence="8" key="1">
    <citation type="journal article" date="2019" name="Int. J. Syst. Evol. Microbiol.">
        <title>The Global Catalogue of Microorganisms (GCM) 10K type strain sequencing project: providing services to taxonomists for standard genome sequencing and annotation.</title>
        <authorList>
            <consortium name="The Broad Institute Genomics Platform"/>
            <consortium name="The Broad Institute Genome Sequencing Center for Infectious Disease"/>
            <person name="Wu L."/>
            <person name="Ma J."/>
        </authorList>
    </citation>
    <scope>NUCLEOTIDE SEQUENCE [LARGE SCALE GENOMIC DNA]</scope>
    <source>
        <strain evidence="8">KACC 11588</strain>
    </source>
</reference>
<protein>
    <submittedName>
        <fullName evidence="7">Magnesium transporter CorA family protein</fullName>
    </submittedName>
</protein>
<dbReference type="InterPro" id="IPR045863">
    <property type="entry name" value="CorA_TM1_TM2"/>
</dbReference>
<dbReference type="Gene3D" id="3.30.460.20">
    <property type="entry name" value="CorA soluble domain-like"/>
    <property type="match status" value="1"/>
</dbReference>
<evidence type="ECO:0000256" key="5">
    <source>
        <dbReference type="ARBA" id="ARBA00023136"/>
    </source>
</evidence>
<feature type="transmembrane region" description="Helical" evidence="6">
    <location>
        <begin position="295"/>
        <end position="315"/>
    </location>
</feature>
<dbReference type="Gene3D" id="1.20.58.340">
    <property type="entry name" value="Magnesium transport protein CorA, transmembrane region"/>
    <property type="match status" value="1"/>
</dbReference>
<keyword evidence="3 6" id="KW-0812">Transmembrane</keyword>
<dbReference type="InterPro" id="IPR045861">
    <property type="entry name" value="CorA_cytoplasmic_dom"/>
</dbReference>
<dbReference type="CDD" id="cd12837">
    <property type="entry name" value="EcCorA-like_u1"/>
    <property type="match status" value="1"/>
</dbReference>
<organism evidence="7 8">
    <name type="scientific">Rubellimicrobium aerolatum</name>
    <dbReference type="NCBI Taxonomy" id="490979"/>
    <lineage>
        <taxon>Bacteria</taxon>
        <taxon>Pseudomonadati</taxon>
        <taxon>Pseudomonadota</taxon>
        <taxon>Alphaproteobacteria</taxon>
        <taxon>Rhodobacterales</taxon>
        <taxon>Roseobacteraceae</taxon>
        <taxon>Rubellimicrobium</taxon>
    </lineage>
</organism>
<evidence type="ECO:0000256" key="2">
    <source>
        <dbReference type="ARBA" id="ARBA00009765"/>
    </source>
</evidence>
<comment type="caution">
    <text evidence="7">The sequence shown here is derived from an EMBL/GenBank/DDBJ whole genome shotgun (WGS) entry which is preliminary data.</text>
</comment>
<sequence>MIHIHRLADRRLERVPPGSDLRDAIWIDLYRPQPEQAARVAGELGIEVPSLADMEEIEISNRFYREDGADYMTVILPGQTPDGRHVTGPVTFILTPERLVTVRHHAPRPFDTYPTRADRSSTGCGTPARLFLGLVEEIVARFADLLEATGHALDAIAARVYAGTNEALTSEELAEALRSTGRQGEMVARVRLGLLTVERMLSVFSLWSDHGDAGRETKPFVKSMLRDMQALEVHADFLSGRVGLATDTTLGMVNLSQNQTVRIVSVVAVLFLPPTLIGTVYGMNFHDMPELDWTWGYPAALALMLLSALGTWAYFKWRGWL</sequence>
<keyword evidence="5 6" id="KW-0472">Membrane</keyword>
<dbReference type="Proteomes" id="UP001596056">
    <property type="component" value="Unassembled WGS sequence"/>
</dbReference>
<proteinExistence type="inferred from homology"/>
<dbReference type="EMBL" id="JBHSNA010000023">
    <property type="protein sequence ID" value="MFC5568007.1"/>
    <property type="molecule type" value="Genomic_DNA"/>
</dbReference>
<comment type="similarity">
    <text evidence="2">Belongs to the CorA metal ion transporter (MIT) (TC 1.A.35) family.</text>
</comment>
<dbReference type="SUPFAM" id="SSF144083">
    <property type="entry name" value="Magnesium transport protein CorA, transmembrane region"/>
    <property type="match status" value="1"/>
</dbReference>
<comment type="subcellular location">
    <subcellularLocation>
        <location evidence="1">Membrane</location>
        <topology evidence="1">Multi-pass membrane protein</topology>
    </subcellularLocation>
</comment>
<keyword evidence="8" id="KW-1185">Reference proteome</keyword>
<evidence type="ECO:0000256" key="4">
    <source>
        <dbReference type="ARBA" id="ARBA00022989"/>
    </source>
</evidence>
<dbReference type="SUPFAM" id="SSF143865">
    <property type="entry name" value="CorA soluble domain-like"/>
    <property type="match status" value="1"/>
</dbReference>
<dbReference type="InterPro" id="IPR050829">
    <property type="entry name" value="CorA_MIT"/>
</dbReference>
<keyword evidence="4 6" id="KW-1133">Transmembrane helix</keyword>
<evidence type="ECO:0000256" key="6">
    <source>
        <dbReference type="SAM" id="Phobius"/>
    </source>
</evidence>
<evidence type="ECO:0000256" key="3">
    <source>
        <dbReference type="ARBA" id="ARBA00022692"/>
    </source>
</evidence>
<name>A0ABW0SGA2_9RHOB</name>